<organism evidence="1 2">
    <name type="scientific">Cinchona calisaya</name>
    <dbReference type="NCBI Taxonomy" id="153742"/>
    <lineage>
        <taxon>Eukaryota</taxon>
        <taxon>Viridiplantae</taxon>
        <taxon>Streptophyta</taxon>
        <taxon>Embryophyta</taxon>
        <taxon>Tracheophyta</taxon>
        <taxon>Spermatophyta</taxon>
        <taxon>Magnoliopsida</taxon>
        <taxon>eudicotyledons</taxon>
        <taxon>Gunneridae</taxon>
        <taxon>Pentapetalae</taxon>
        <taxon>asterids</taxon>
        <taxon>lamiids</taxon>
        <taxon>Gentianales</taxon>
        <taxon>Rubiaceae</taxon>
        <taxon>Cinchonoideae</taxon>
        <taxon>Cinchoneae</taxon>
        <taxon>Cinchona</taxon>
    </lineage>
</organism>
<accession>A0ABD2ZSL1</accession>
<comment type="caution">
    <text evidence="1">The sequence shown here is derived from an EMBL/GenBank/DDBJ whole genome shotgun (WGS) entry which is preliminary data.</text>
</comment>
<evidence type="ECO:0000313" key="2">
    <source>
        <dbReference type="Proteomes" id="UP001630127"/>
    </source>
</evidence>
<name>A0ABD2ZSL1_9GENT</name>
<evidence type="ECO:0000313" key="1">
    <source>
        <dbReference type="EMBL" id="KAL3522411.1"/>
    </source>
</evidence>
<dbReference type="EMBL" id="JBJUIK010000007">
    <property type="protein sequence ID" value="KAL3522411.1"/>
    <property type="molecule type" value="Genomic_DNA"/>
</dbReference>
<proteinExistence type="predicted"/>
<reference evidence="1 2" key="1">
    <citation type="submission" date="2024-11" db="EMBL/GenBank/DDBJ databases">
        <title>A near-complete genome assembly of Cinchona calisaya.</title>
        <authorList>
            <person name="Lian D.C."/>
            <person name="Zhao X.W."/>
            <person name="Wei L."/>
        </authorList>
    </citation>
    <scope>NUCLEOTIDE SEQUENCE [LARGE SCALE GENOMIC DNA]</scope>
    <source>
        <tissue evidence="1">Nenye</tissue>
    </source>
</reference>
<dbReference type="Proteomes" id="UP001630127">
    <property type="component" value="Unassembled WGS sequence"/>
</dbReference>
<keyword evidence="2" id="KW-1185">Reference proteome</keyword>
<sequence>MSASSDAKREFRERQDDKVACKFSLVTSNGGIATHKFSEISAFQKVVSLWSFPMWILIGPTLKPTPLLNLNVKRWHARSLPASALFSLLTNFFCCNLQ</sequence>
<dbReference type="AlphaFoldDB" id="A0ABD2ZSL1"/>
<protein>
    <submittedName>
        <fullName evidence="1">Uncharacterized protein</fullName>
    </submittedName>
</protein>
<gene>
    <name evidence="1" type="ORF">ACH5RR_015245</name>
</gene>